<gene>
    <name evidence="13" type="ORF">INQ42_06545</name>
</gene>
<dbReference type="EMBL" id="CP063657">
    <property type="protein sequence ID" value="QOW20974.1"/>
    <property type="molecule type" value="Genomic_DNA"/>
</dbReference>
<evidence type="ECO:0000256" key="1">
    <source>
        <dbReference type="ARBA" id="ARBA00001974"/>
    </source>
</evidence>
<organism evidence="13 14">
    <name type="scientific">Novilysobacter avium</name>
    <dbReference type="NCBI Taxonomy" id="2781023"/>
    <lineage>
        <taxon>Bacteria</taxon>
        <taxon>Pseudomonadati</taxon>
        <taxon>Pseudomonadota</taxon>
        <taxon>Gammaproteobacteria</taxon>
        <taxon>Lysobacterales</taxon>
        <taxon>Lysobacteraceae</taxon>
        <taxon>Novilysobacter</taxon>
    </lineage>
</organism>
<dbReference type="PANTHER" id="PTHR43014">
    <property type="entry name" value="MERCURIC REDUCTASE"/>
    <property type="match status" value="1"/>
</dbReference>
<keyword evidence="14" id="KW-1185">Reference proteome</keyword>
<proteinExistence type="inferred from homology"/>
<dbReference type="InterPro" id="IPR012999">
    <property type="entry name" value="Pyr_OxRdtase_I_AS"/>
</dbReference>
<dbReference type="InterPro" id="IPR016156">
    <property type="entry name" value="FAD/NAD-linked_Rdtase_dimer_sf"/>
</dbReference>
<sequence>MNSLTREGAVTNAPADDYEAERLGNVRPSAWRNPDPAPRYDLVILGGGTAGLTAAAVARERGASVALIEPRLLGGTCLNTGCVPSKALIHSARIFAELRDANRYGTADVGPVQVDFASVMERMRGIRARISRGDAASRLAAMGTDVFFASARFTAADSLHVGGTELKFDKALVATGAQPLVPAIPGLAECGFLTSDTVFDQTSLPERIVVIGGGPLGCEMAQALCRFGARTTIVQNWPLFLPREERDAAQILSGAFARDGLEVRLNTRVVDIRMDGERRIAELLSDDNRSTLEFDAILTGTGRSPRVEGMDLELAGIEYDGRRGVHVDDCLRTSNPRIFAAGDVCLAHRFNDTARASARLAVANALAGANQRWSELVIPWCTYTDPEIAHVGMYVRQAREKGIGVRTFTVPMHTVDRAITDGHDEGFVKIHVRDGTAEILGATIVARHAGEMISEITLAMVAKLGLDTLSRVIHPYPTQSEAIRMAADAFVRSERGPAVTRKLRD</sequence>
<dbReference type="Pfam" id="PF07992">
    <property type="entry name" value="Pyr_redox_2"/>
    <property type="match status" value="1"/>
</dbReference>
<evidence type="ECO:0000259" key="11">
    <source>
        <dbReference type="Pfam" id="PF02852"/>
    </source>
</evidence>
<dbReference type="InterPro" id="IPR001100">
    <property type="entry name" value="Pyr_nuc-diS_OxRdtase"/>
</dbReference>
<name>A0A7S6ZTR3_9GAMM</name>
<dbReference type="RefSeq" id="WP_194033573.1">
    <property type="nucleotide sequence ID" value="NZ_CP063657.1"/>
</dbReference>
<dbReference type="PANTHER" id="PTHR43014:SF2">
    <property type="entry name" value="MERCURIC REDUCTASE"/>
    <property type="match status" value="1"/>
</dbReference>
<dbReference type="InterPro" id="IPR023753">
    <property type="entry name" value="FAD/NAD-binding_dom"/>
</dbReference>
<dbReference type="NCBIfam" id="NF004991">
    <property type="entry name" value="PRK06370.1-3"/>
    <property type="match status" value="1"/>
</dbReference>
<evidence type="ECO:0000256" key="9">
    <source>
        <dbReference type="RuleBase" id="RU003691"/>
    </source>
</evidence>
<keyword evidence="3 9" id="KW-0285">Flavoprotein</keyword>
<dbReference type="InterPro" id="IPR004099">
    <property type="entry name" value="Pyr_nucl-diS_OxRdtase_dimer"/>
</dbReference>
<keyword evidence="7" id="KW-1015">Disulfide bond</keyword>
<dbReference type="PROSITE" id="PS00076">
    <property type="entry name" value="PYRIDINE_REDOX_1"/>
    <property type="match status" value="1"/>
</dbReference>
<keyword evidence="6 9" id="KW-0560">Oxidoreductase</keyword>
<evidence type="ECO:0000313" key="14">
    <source>
        <dbReference type="Proteomes" id="UP000593932"/>
    </source>
</evidence>
<evidence type="ECO:0000313" key="13">
    <source>
        <dbReference type="EMBL" id="QOW20974.1"/>
    </source>
</evidence>
<evidence type="ECO:0000259" key="12">
    <source>
        <dbReference type="Pfam" id="PF07992"/>
    </source>
</evidence>
<dbReference type="Proteomes" id="UP000593932">
    <property type="component" value="Chromosome"/>
</dbReference>
<comment type="similarity">
    <text evidence="2 9">Belongs to the class-I pyridine nucleotide-disulfide oxidoreductase family.</text>
</comment>
<feature type="domain" description="Pyridine nucleotide-disulphide oxidoreductase dimerisation" evidence="11">
    <location>
        <begin position="378"/>
        <end position="486"/>
    </location>
</feature>
<accession>A0A7S6ZTR3</accession>
<keyword evidence="5" id="KW-0521">NADP</keyword>
<dbReference type="SUPFAM" id="SSF51905">
    <property type="entry name" value="FAD/NAD(P)-binding domain"/>
    <property type="match status" value="1"/>
</dbReference>
<dbReference type="Gene3D" id="3.30.390.30">
    <property type="match status" value="1"/>
</dbReference>
<keyword evidence="4 9" id="KW-0274">FAD</keyword>
<dbReference type="Gene3D" id="3.50.50.60">
    <property type="entry name" value="FAD/NAD(P)-binding domain"/>
    <property type="match status" value="2"/>
</dbReference>
<evidence type="ECO:0000256" key="7">
    <source>
        <dbReference type="ARBA" id="ARBA00023157"/>
    </source>
</evidence>
<feature type="domain" description="FAD/NAD(P)-binding" evidence="12">
    <location>
        <begin position="40"/>
        <end position="352"/>
    </location>
</feature>
<reference evidence="13 14" key="1">
    <citation type="submission" date="2020-10" db="EMBL/GenBank/DDBJ databases">
        <title>complete genome sequencing of Lysobacter sp. H23M41.</title>
        <authorList>
            <person name="Bae J.-W."/>
            <person name="Lee S.-Y."/>
        </authorList>
    </citation>
    <scope>NUCLEOTIDE SEQUENCE [LARGE SCALE GENOMIC DNA]</scope>
    <source>
        <strain evidence="13 14">H23M41</strain>
    </source>
</reference>
<comment type="cofactor">
    <cofactor evidence="1">
        <name>FAD</name>
        <dbReference type="ChEBI" id="CHEBI:57692"/>
    </cofactor>
</comment>
<evidence type="ECO:0000256" key="2">
    <source>
        <dbReference type="ARBA" id="ARBA00007532"/>
    </source>
</evidence>
<keyword evidence="8 9" id="KW-0676">Redox-active center</keyword>
<dbReference type="PRINTS" id="PR00368">
    <property type="entry name" value="FADPNR"/>
</dbReference>
<dbReference type="Pfam" id="PF02852">
    <property type="entry name" value="Pyr_redox_dim"/>
    <property type="match status" value="1"/>
</dbReference>
<evidence type="ECO:0000256" key="10">
    <source>
        <dbReference type="SAM" id="MobiDB-lite"/>
    </source>
</evidence>
<evidence type="ECO:0000256" key="6">
    <source>
        <dbReference type="ARBA" id="ARBA00023002"/>
    </source>
</evidence>
<protein>
    <submittedName>
        <fullName evidence="13">Mercuric reductase</fullName>
    </submittedName>
</protein>
<feature type="region of interest" description="Disordered" evidence="10">
    <location>
        <begin position="1"/>
        <end position="21"/>
    </location>
</feature>
<evidence type="ECO:0000256" key="5">
    <source>
        <dbReference type="ARBA" id="ARBA00022857"/>
    </source>
</evidence>
<dbReference type="PRINTS" id="PR00411">
    <property type="entry name" value="PNDRDTASEI"/>
</dbReference>
<dbReference type="InterPro" id="IPR036188">
    <property type="entry name" value="FAD/NAD-bd_sf"/>
</dbReference>
<dbReference type="PIRSF" id="PIRSF000350">
    <property type="entry name" value="Mercury_reductase_MerA"/>
    <property type="match status" value="1"/>
</dbReference>
<evidence type="ECO:0000256" key="4">
    <source>
        <dbReference type="ARBA" id="ARBA00022827"/>
    </source>
</evidence>
<evidence type="ECO:0000256" key="8">
    <source>
        <dbReference type="ARBA" id="ARBA00023284"/>
    </source>
</evidence>
<evidence type="ECO:0000256" key="3">
    <source>
        <dbReference type="ARBA" id="ARBA00022630"/>
    </source>
</evidence>
<dbReference type="SUPFAM" id="SSF55424">
    <property type="entry name" value="FAD/NAD-linked reductases, dimerisation (C-terminal) domain"/>
    <property type="match status" value="1"/>
</dbReference>